<feature type="transmembrane region" description="Helical" evidence="7">
    <location>
        <begin position="377"/>
        <end position="396"/>
    </location>
</feature>
<comment type="subcellular location">
    <subcellularLocation>
        <location evidence="1">Cell membrane</location>
        <topology evidence="1">Multi-pass membrane protein</topology>
    </subcellularLocation>
</comment>
<protein>
    <submittedName>
        <fullName evidence="9">Type VII secretion integral membrane protein EccD</fullName>
    </submittedName>
</protein>
<comment type="similarity">
    <text evidence="2">Belongs to the EccD/Snm4 family.</text>
</comment>
<dbReference type="EMBL" id="JACHMH010000001">
    <property type="protein sequence ID" value="MBB4679870.1"/>
    <property type="molecule type" value="Genomic_DNA"/>
</dbReference>
<dbReference type="InterPro" id="IPR044049">
    <property type="entry name" value="EccD_transm"/>
</dbReference>
<evidence type="ECO:0000256" key="4">
    <source>
        <dbReference type="ARBA" id="ARBA00022692"/>
    </source>
</evidence>
<evidence type="ECO:0000259" key="8">
    <source>
        <dbReference type="Pfam" id="PF19053"/>
    </source>
</evidence>
<dbReference type="NCBIfam" id="TIGR03920">
    <property type="entry name" value="T7SS_EccD"/>
    <property type="match status" value="1"/>
</dbReference>
<keyword evidence="3" id="KW-1003">Cell membrane</keyword>
<dbReference type="AlphaFoldDB" id="A0A7W7CER7"/>
<organism evidence="9 10">
    <name type="scientific">Crossiella cryophila</name>
    <dbReference type="NCBI Taxonomy" id="43355"/>
    <lineage>
        <taxon>Bacteria</taxon>
        <taxon>Bacillati</taxon>
        <taxon>Actinomycetota</taxon>
        <taxon>Actinomycetes</taxon>
        <taxon>Pseudonocardiales</taxon>
        <taxon>Pseudonocardiaceae</taxon>
        <taxon>Crossiella</taxon>
    </lineage>
</organism>
<dbReference type="Pfam" id="PF19053">
    <property type="entry name" value="EccD"/>
    <property type="match status" value="1"/>
</dbReference>
<feature type="transmembrane region" description="Helical" evidence="7">
    <location>
        <begin position="265"/>
        <end position="284"/>
    </location>
</feature>
<evidence type="ECO:0000256" key="7">
    <source>
        <dbReference type="SAM" id="Phobius"/>
    </source>
</evidence>
<dbReference type="GO" id="GO:0005886">
    <property type="term" value="C:plasma membrane"/>
    <property type="evidence" value="ECO:0007669"/>
    <property type="project" value="UniProtKB-SubCell"/>
</dbReference>
<keyword evidence="5 7" id="KW-1133">Transmembrane helix</keyword>
<feature type="transmembrane region" description="Helical" evidence="7">
    <location>
        <begin position="440"/>
        <end position="460"/>
    </location>
</feature>
<feature type="transmembrane region" description="Helical" evidence="7">
    <location>
        <begin position="323"/>
        <end position="343"/>
    </location>
</feature>
<comment type="caution">
    <text evidence="9">The sequence shown here is derived from an EMBL/GenBank/DDBJ whole genome shotgun (WGS) entry which is preliminary data.</text>
</comment>
<evidence type="ECO:0000256" key="3">
    <source>
        <dbReference type="ARBA" id="ARBA00022475"/>
    </source>
</evidence>
<feature type="transmembrane region" description="Helical" evidence="7">
    <location>
        <begin position="143"/>
        <end position="166"/>
    </location>
</feature>
<feature type="transmembrane region" description="Helical" evidence="7">
    <location>
        <begin position="117"/>
        <end position="137"/>
    </location>
</feature>
<reference evidence="9 10" key="1">
    <citation type="submission" date="2020-08" db="EMBL/GenBank/DDBJ databases">
        <title>Sequencing the genomes of 1000 actinobacteria strains.</title>
        <authorList>
            <person name="Klenk H.-P."/>
        </authorList>
    </citation>
    <scope>NUCLEOTIDE SEQUENCE [LARGE SCALE GENOMIC DNA]</scope>
    <source>
        <strain evidence="9 10">DSM 44230</strain>
    </source>
</reference>
<evidence type="ECO:0000256" key="6">
    <source>
        <dbReference type="ARBA" id="ARBA00023136"/>
    </source>
</evidence>
<name>A0A7W7CER7_9PSEU</name>
<dbReference type="RefSeq" id="WP_185005569.1">
    <property type="nucleotide sequence ID" value="NZ_BAAAUI010000017.1"/>
</dbReference>
<evidence type="ECO:0000256" key="2">
    <source>
        <dbReference type="ARBA" id="ARBA00006162"/>
    </source>
</evidence>
<feature type="transmembrane region" description="Helical" evidence="7">
    <location>
        <begin position="402"/>
        <end position="420"/>
    </location>
</feature>
<proteinExistence type="inferred from homology"/>
<accession>A0A7W7CER7</accession>
<dbReference type="Pfam" id="PF08817">
    <property type="entry name" value="YukD"/>
    <property type="match status" value="1"/>
</dbReference>
<dbReference type="Proteomes" id="UP000533598">
    <property type="component" value="Unassembled WGS sequence"/>
</dbReference>
<feature type="transmembrane region" description="Helical" evidence="7">
    <location>
        <begin position="173"/>
        <end position="194"/>
    </location>
</feature>
<keyword evidence="4 7" id="KW-0812">Transmembrane</keyword>
<feature type="domain" description="EccD-like transmembrane" evidence="8">
    <location>
        <begin position="119"/>
        <end position="463"/>
    </location>
</feature>
<keyword evidence="10" id="KW-1185">Reference proteome</keyword>
<dbReference type="Gene3D" id="3.10.20.90">
    <property type="entry name" value="Phosphatidylinositol 3-kinase Catalytic Subunit, Chain A, domain 1"/>
    <property type="match status" value="1"/>
</dbReference>
<sequence>MSAPTAQLCHITVYGPGGRADLAVPSATSVSSLLPVLLKHTSGPGGPVAGEGAWSLQRLGEPPLDPDGTPETLDWLDGEVFHLRRSAEALPELDFDDVADGMATVVNRRADRWQPEFNRWLFAGLSGLALLLLAIVVLQPVTWLVSVLFSSVLAGLLIGGALVAGYRTDNTPLTLLTTVGGSVFAALAGAIGVGGGQATLALQAVPVLFGGLALVLAAGILGLGHALFARAIPVWPVTALGLAGVVGVGSESAYLFLAWTPAKVAAVLCAILLLSLVFAPHVAIRSAHIRGPQLPRTAAELPREIDPAPAAELARRTGYADDFLTAITVAAALAYAAAVPVLATAGDGFSFALAALFAVIALIRGARLTGVWQRIPLLLAGFHGSALVATSMVGGYGALGRTLTLLGLSGVFLALVLAMLRPVHQRLLPIWGHLANWAEILTAVAVLPVLVELFGFYAWAASLMGS</sequence>
<dbReference type="InterPro" id="IPR006707">
    <property type="entry name" value="T7SS_EccD"/>
</dbReference>
<dbReference type="InterPro" id="IPR024962">
    <property type="entry name" value="YukD-like"/>
</dbReference>
<feature type="transmembrane region" description="Helical" evidence="7">
    <location>
        <begin position="235"/>
        <end position="259"/>
    </location>
</feature>
<evidence type="ECO:0000313" key="9">
    <source>
        <dbReference type="EMBL" id="MBB4679870.1"/>
    </source>
</evidence>
<evidence type="ECO:0000256" key="1">
    <source>
        <dbReference type="ARBA" id="ARBA00004651"/>
    </source>
</evidence>
<evidence type="ECO:0000313" key="10">
    <source>
        <dbReference type="Proteomes" id="UP000533598"/>
    </source>
</evidence>
<gene>
    <name evidence="9" type="ORF">HNR67_005988</name>
</gene>
<keyword evidence="6 7" id="KW-0472">Membrane</keyword>
<feature type="transmembrane region" description="Helical" evidence="7">
    <location>
        <begin position="200"/>
        <end position="223"/>
    </location>
</feature>
<feature type="transmembrane region" description="Helical" evidence="7">
    <location>
        <begin position="349"/>
        <end position="365"/>
    </location>
</feature>
<evidence type="ECO:0000256" key="5">
    <source>
        <dbReference type="ARBA" id="ARBA00022989"/>
    </source>
</evidence>